<keyword evidence="2" id="KW-1185">Reference proteome</keyword>
<proteinExistence type="predicted"/>
<dbReference type="OrthoDB" id="2423964at2759"/>
<name>A0A5C2SJB2_9APHY</name>
<dbReference type="STRING" id="1328759.A0A5C2SJB2"/>
<gene>
    <name evidence="1" type="ORF">L227DRAFT_562977</name>
</gene>
<dbReference type="AlphaFoldDB" id="A0A5C2SJB2"/>
<evidence type="ECO:0000313" key="1">
    <source>
        <dbReference type="EMBL" id="RPD61516.1"/>
    </source>
</evidence>
<evidence type="ECO:0000313" key="2">
    <source>
        <dbReference type="Proteomes" id="UP000313359"/>
    </source>
</evidence>
<dbReference type="EMBL" id="ML122262">
    <property type="protein sequence ID" value="RPD61516.1"/>
    <property type="molecule type" value="Genomic_DNA"/>
</dbReference>
<accession>A0A5C2SJB2</accession>
<sequence>MVALKGGVKKGTRKVVALDVHVAVVLVNTTAVAKTDDCIEYDAGSIIIDGVAEFEVTSVQDHTAMSSIPVNMKYRKLNISNETVASRFDFSHKVRRNISGPDIWRNRSSTRPASISMVGPNTENLTDMGEIKDFVITEGSGSGIAKGFRRVVAVSGHGAVEACRLGDSLAAQLNRIGTIGGAEKNLALRATTVAIKELPQSFEDKFDEPVYSAMLA</sequence>
<reference evidence="1" key="1">
    <citation type="journal article" date="2018" name="Genome Biol. Evol.">
        <title>Genomics and development of Lentinus tigrinus, a white-rot wood-decaying mushroom with dimorphic fruiting bodies.</title>
        <authorList>
            <person name="Wu B."/>
            <person name="Xu Z."/>
            <person name="Knudson A."/>
            <person name="Carlson A."/>
            <person name="Chen N."/>
            <person name="Kovaka S."/>
            <person name="LaButti K."/>
            <person name="Lipzen A."/>
            <person name="Pennachio C."/>
            <person name="Riley R."/>
            <person name="Schakwitz W."/>
            <person name="Umezawa K."/>
            <person name="Ohm R.A."/>
            <person name="Grigoriev I.V."/>
            <person name="Nagy L.G."/>
            <person name="Gibbons J."/>
            <person name="Hibbett D."/>
        </authorList>
    </citation>
    <scope>NUCLEOTIDE SEQUENCE [LARGE SCALE GENOMIC DNA]</scope>
    <source>
        <strain evidence="1">ALCF2SS1-6</strain>
    </source>
</reference>
<dbReference type="Proteomes" id="UP000313359">
    <property type="component" value="Unassembled WGS sequence"/>
</dbReference>
<protein>
    <submittedName>
        <fullName evidence="1">Uncharacterized protein</fullName>
    </submittedName>
</protein>
<organism evidence="1 2">
    <name type="scientific">Lentinus tigrinus ALCF2SS1-6</name>
    <dbReference type="NCBI Taxonomy" id="1328759"/>
    <lineage>
        <taxon>Eukaryota</taxon>
        <taxon>Fungi</taxon>
        <taxon>Dikarya</taxon>
        <taxon>Basidiomycota</taxon>
        <taxon>Agaricomycotina</taxon>
        <taxon>Agaricomycetes</taxon>
        <taxon>Polyporales</taxon>
        <taxon>Polyporaceae</taxon>
        <taxon>Lentinus</taxon>
    </lineage>
</organism>